<dbReference type="AlphaFoldDB" id="A0A1G2TW33"/>
<dbReference type="Proteomes" id="UP000178404">
    <property type="component" value="Unassembled WGS sequence"/>
</dbReference>
<proteinExistence type="predicted"/>
<sequence length="67" mass="7473">MNEVRELANTARDRVLEDVIRILEEEISKNTDEAIRGVIMSIKKQTLLLVPPTTGGATRGFGSKSFR</sequence>
<name>A0A1G2TW33_9BACT</name>
<gene>
    <name evidence="1" type="ORF">A3A90_01860</name>
</gene>
<evidence type="ECO:0000313" key="1">
    <source>
        <dbReference type="EMBL" id="OHB01525.1"/>
    </source>
</evidence>
<accession>A0A1G2TW33</accession>
<comment type="caution">
    <text evidence="1">The sequence shown here is derived from an EMBL/GenBank/DDBJ whole genome shotgun (WGS) entry which is preliminary data.</text>
</comment>
<evidence type="ECO:0000313" key="2">
    <source>
        <dbReference type="Proteomes" id="UP000178404"/>
    </source>
</evidence>
<reference evidence="1 2" key="1">
    <citation type="journal article" date="2016" name="Nat. Commun.">
        <title>Thousands of microbial genomes shed light on interconnected biogeochemical processes in an aquifer system.</title>
        <authorList>
            <person name="Anantharaman K."/>
            <person name="Brown C.T."/>
            <person name="Hug L.A."/>
            <person name="Sharon I."/>
            <person name="Castelle C.J."/>
            <person name="Probst A.J."/>
            <person name="Thomas B.C."/>
            <person name="Singh A."/>
            <person name="Wilkins M.J."/>
            <person name="Karaoz U."/>
            <person name="Brodie E.L."/>
            <person name="Williams K.H."/>
            <person name="Hubbard S.S."/>
            <person name="Banfield J.F."/>
        </authorList>
    </citation>
    <scope>NUCLEOTIDE SEQUENCE [LARGE SCALE GENOMIC DNA]</scope>
</reference>
<dbReference type="EMBL" id="MHWA01000013">
    <property type="protein sequence ID" value="OHB01525.1"/>
    <property type="molecule type" value="Genomic_DNA"/>
</dbReference>
<protein>
    <submittedName>
        <fullName evidence="1">Uncharacterized protein</fullName>
    </submittedName>
</protein>
<organism evidence="1 2">
    <name type="scientific">Candidatus Zambryskibacteria bacterium RIFCSPLOWO2_01_FULL_35_19</name>
    <dbReference type="NCBI Taxonomy" id="1802757"/>
    <lineage>
        <taxon>Bacteria</taxon>
        <taxon>Candidatus Zambryskiibacteriota</taxon>
    </lineage>
</organism>